<dbReference type="EMBL" id="CVTD020000029">
    <property type="protein sequence ID" value="CRZ35819.1"/>
    <property type="molecule type" value="Genomic_DNA"/>
</dbReference>
<sequence length="1353" mass="156819">MSIWAPFGTSDFPLNQPMVGQKEFYEIFKGFTKTMKSAGMATIFPLISKWGVGKSRIGFELISEPLGMDKGWIINEDGVQKEVRIFKPNFEDKVLPLYIRYSQMCHPDLIGDNWVAYGIYTALSYLSRESDGSIQGKIMEAIQDALSPVGFDRSILGDLLQVDRVNLNELVINKEKLDELTRKGMEYVKQFGIEHFLIVCDELETAGEIAKYGIEKEKELVNKIDGEAIQVITSAIKHEDPRKKYPEVSYLLLCSTVIGGSIQGIGALDRRTEMYEMLQNSFADISDYIAYLNKKGMIPDYPKGLIEAAYTIAGGNFGWFNVIMHNVDQKMEDSSVKKETGYIFETILNSSNRFKESLIDKPAFDYIQCDDRFRQTIKHALLEQIPKKKTNYSAEEINAMMDAKAEDGEKLFKEFYCVKLEKDDLAVYLNSQGYKRETGDIFVNNFGSSFDLGILLRSLKTFSLNVKENEYIVGKEEETFLDQVRMLYPKDDIEESARYIYGYILEKIEKEDIKEAEYIGPNFAYLSRLDKRYRVEKDDFGYVPDTEKNKEIEALVKERSKNRKEEVKRVLSGACRALEINYPEENFYTINGVECVRTKVEGGPYLDVHEDRIVDIIWGKDEDRLKDALLDSRLLKEGVHPVIVISDSVISAEYTDKFVKEKYEGIGKCLIFVNITRLQKDILEVMSIDKDILDIRENRNVITSTFRDRIRKIRDHFNLKAREWFEKLDEEGWILRPIIYKKHDEKQIALLSKAYKQMLIHGIDFEELGSKKDVRLSDAEYTELKNVLKSTAIGRMNEGKGYKETGLFIHEDENRYSINIPACMNRILKFNGNSNKSMADYSNKFFFSLIHEVKPKRILEQWIEFMMGLNLLLKTKDGFIERISNYELDGRYSVVKKWLEDDCKKEIDSMKKVINGPYLDVLEKNQVPYYKVQLQEAEKIKDSINVDKLSEKDNKNMENFRDVISKIEKFLGICYQVYDSDGWNNIKTYNPNIIKDIKIDDKDKPLWFRVRHIRLFIDYINTLKDPAVKSITDKIAEIKKNCEYGGFMLPISPITNILQKYCNELENSTDYEKMTISGTGTMVSYINTLAYKLKDGDFSGAYKRIEEILDACGLEPIENNELKWANDRGIIGEYKAIYKNFTSIIDCYKKLPESKRWVDYFSNAPEKLRNHTEVKNLSNCIKEIELFVNGGLEQEIEDNEPVMLSKPDEFLALLKKSVEDMQQYVGLIEGYKTNVMNLARTKKNEFYDNLLISTIDKICRVQGKPPVSAQINTEEYPKEETYAATKEAIQNKMNLLASEGESFFKNSPLIRKTTFSFFKQVVEKDGDINWDDYLEEKRELEAIKLIRTKVEVL</sequence>
<name>A0A0H5SJX9_HERHM</name>
<dbReference type="OrthoDB" id="2953013at2"/>
<gene>
    <name evidence="1" type="ORF">HHT355_2638</name>
</gene>
<protein>
    <submittedName>
        <fullName evidence="1">Uncharacterized protein</fullName>
    </submittedName>
</protein>
<reference evidence="1 2" key="1">
    <citation type="submission" date="2015-06" db="EMBL/GenBank/DDBJ databases">
        <authorList>
            <person name="Wibberg Daniel"/>
        </authorList>
    </citation>
    <scope>NUCLEOTIDE SEQUENCE [LARGE SCALE GENOMIC DNA]</scope>
    <source>
        <strain evidence="1 2">T3/55T</strain>
    </source>
</reference>
<evidence type="ECO:0000313" key="1">
    <source>
        <dbReference type="EMBL" id="CRZ35819.1"/>
    </source>
</evidence>
<organism evidence="1 2">
    <name type="scientific">Herbinix hemicellulosilytica</name>
    <dbReference type="NCBI Taxonomy" id="1564487"/>
    <lineage>
        <taxon>Bacteria</taxon>
        <taxon>Bacillati</taxon>
        <taxon>Bacillota</taxon>
        <taxon>Clostridia</taxon>
        <taxon>Lachnospirales</taxon>
        <taxon>Lachnospiraceae</taxon>
        <taxon>Herbinix</taxon>
    </lineage>
</organism>
<evidence type="ECO:0000313" key="2">
    <source>
        <dbReference type="Proteomes" id="UP000236497"/>
    </source>
</evidence>
<keyword evidence="2" id="KW-1185">Reference proteome</keyword>
<accession>A0A0H5SJX9</accession>
<dbReference type="RefSeq" id="WP_103203885.1">
    <property type="nucleotide sequence ID" value="NZ_CVTD020000029.1"/>
</dbReference>
<proteinExistence type="predicted"/>
<dbReference type="Proteomes" id="UP000236497">
    <property type="component" value="Unassembled WGS sequence"/>
</dbReference>